<keyword evidence="4" id="KW-1185">Reference proteome</keyword>
<dbReference type="EMBL" id="CAUJNA010000632">
    <property type="protein sequence ID" value="CAJ1379441.1"/>
    <property type="molecule type" value="Genomic_DNA"/>
</dbReference>
<gene>
    <name evidence="3" type="ORF">EVOR1521_LOCUS7686</name>
</gene>
<keyword evidence="2" id="KW-0812">Transmembrane</keyword>
<evidence type="ECO:0000313" key="3">
    <source>
        <dbReference type="EMBL" id="CAJ1379441.1"/>
    </source>
</evidence>
<sequence>MAADTQTSLQRQTRRLRRQHALLLACLVFPAQLLNWTLGQGAARNGPARVARHAETDIVVSRKVPIIPRPQKGPRPIMELPYHQRPHVPDGADRRPGPVRGLVLKGSLVDTLDSGVDENQRGGLKGRYAEEIAEHLAFRRSLVAQGIRENITVLWDHDNFELPEVYELRPLAALNRYCAWIAGLLNATVTRIETVQFTRYSAPPTWEYIKGVQNLFVSLRQFGGVVHRAWPPMTDRTDSIFFERFRHHLDLMANGGPRSILCLMSEEKGYQAMIEAAQSEGVTVVRIGKNGLITYYPGAHDFSVPVFWERWRLAQEQLFDFKLDPFRPAGEWRPEEGPKKWHDGPVQLEPYGPEEELDRRVFHDFVDKKMYEVKGSLALGTWSRPGYRLNDTLRMAFDRASSKALAKEKKHVPFNTGARFFNEDLERLMEVGPEATQAAREDLESLGQDKE</sequence>
<dbReference type="Proteomes" id="UP001178507">
    <property type="component" value="Unassembled WGS sequence"/>
</dbReference>
<comment type="caution">
    <text evidence="3">The sequence shown here is derived from an EMBL/GenBank/DDBJ whole genome shotgun (WGS) entry which is preliminary data.</text>
</comment>
<accession>A0AA36MTI0</accession>
<evidence type="ECO:0000313" key="4">
    <source>
        <dbReference type="Proteomes" id="UP001178507"/>
    </source>
</evidence>
<evidence type="ECO:0000256" key="2">
    <source>
        <dbReference type="SAM" id="Phobius"/>
    </source>
</evidence>
<dbReference type="AlphaFoldDB" id="A0AA36MTI0"/>
<keyword evidence="2" id="KW-0472">Membrane</keyword>
<name>A0AA36MTI0_9DINO</name>
<evidence type="ECO:0000256" key="1">
    <source>
        <dbReference type="SAM" id="MobiDB-lite"/>
    </source>
</evidence>
<keyword evidence="2" id="KW-1133">Transmembrane helix</keyword>
<feature type="compositionally biased region" description="Basic and acidic residues" evidence="1">
    <location>
        <begin position="87"/>
        <end position="96"/>
    </location>
</feature>
<proteinExistence type="predicted"/>
<feature type="non-terminal residue" evidence="3">
    <location>
        <position position="1"/>
    </location>
</feature>
<organism evidence="3 4">
    <name type="scientific">Effrenium voratum</name>
    <dbReference type="NCBI Taxonomy" id="2562239"/>
    <lineage>
        <taxon>Eukaryota</taxon>
        <taxon>Sar</taxon>
        <taxon>Alveolata</taxon>
        <taxon>Dinophyceae</taxon>
        <taxon>Suessiales</taxon>
        <taxon>Symbiodiniaceae</taxon>
        <taxon>Effrenium</taxon>
    </lineage>
</organism>
<reference evidence="3" key="1">
    <citation type="submission" date="2023-08" db="EMBL/GenBank/DDBJ databases">
        <authorList>
            <person name="Chen Y."/>
            <person name="Shah S."/>
            <person name="Dougan E. K."/>
            <person name="Thang M."/>
            <person name="Chan C."/>
        </authorList>
    </citation>
    <scope>NUCLEOTIDE SEQUENCE</scope>
</reference>
<protein>
    <submittedName>
        <fullName evidence="3">Uncharacterized protein</fullName>
    </submittedName>
</protein>
<feature type="transmembrane region" description="Helical" evidence="2">
    <location>
        <begin position="21"/>
        <end position="39"/>
    </location>
</feature>
<feature type="region of interest" description="Disordered" evidence="1">
    <location>
        <begin position="70"/>
        <end position="96"/>
    </location>
</feature>